<dbReference type="SUPFAM" id="SSF81665">
    <property type="entry name" value="Calcium ATPase, transmembrane domain M"/>
    <property type="match status" value="1"/>
</dbReference>
<proteinExistence type="predicted"/>
<accession>X8CKY9</accession>
<evidence type="ECO:0000256" key="1">
    <source>
        <dbReference type="SAM" id="MobiDB-lite"/>
    </source>
</evidence>
<dbReference type="EMBL" id="JAOB01000029">
    <property type="protein sequence ID" value="EUA56506.1"/>
    <property type="molecule type" value="Genomic_DNA"/>
</dbReference>
<reference evidence="3" key="1">
    <citation type="submission" date="2014-01" db="EMBL/GenBank/DDBJ databases">
        <authorList>
            <person name="Brown-Elliot B."/>
            <person name="Wallace R."/>
            <person name="Lenaerts A."/>
            <person name="Ordway D."/>
            <person name="DeGroote M.A."/>
            <person name="Parker T."/>
            <person name="Sizemore C."/>
            <person name="Tallon L.J."/>
            <person name="Sadzewicz L.K."/>
            <person name="Sengamalay N."/>
            <person name="Fraser C.M."/>
            <person name="Hine E."/>
            <person name="Shefchek K.A."/>
            <person name="Das S.P."/>
            <person name="Tettelin H."/>
        </authorList>
    </citation>
    <scope>NUCLEOTIDE SEQUENCE [LARGE SCALE GENOMIC DNA]</scope>
    <source>
        <strain evidence="3">4042</strain>
    </source>
</reference>
<keyword evidence="2" id="KW-1133">Transmembrane helix</keyword>
<dbReference type="AlphaFoldDB" id="X8CKY9"/>
<dbReference type="Gene3D" id="1.20.1110.10">
    <property type="entry name" value="Calcium-transporting ATPase, transmembrane domain"/>
    <property type="match status" value="1"/>
</dbReference>
<dbReference type="PATRIC" id="fig|1299334.3.peg.2653"/>
<feature type="region of interest" description="Disordered" evidence="1">
    <location>
        <begin position="91"/>
        <end position="117"/>
    </location>
</feature>
<gene>
    <name evidence="3" type="ORF">I553_8554</name>
</gene>
<evidence type="ECO:0000313" key="3">
    <source>
        <dbReference type="EMBL" id="EUA56506.1"/>
    </source>
</evidence>
<keyword evidence="2" id="KW-0812">Transmembrane</keyword>
<feature type="transmembrane region" description="Helical" evidence="2">
    <location>
        <begin position="27"/>
        <end position="48"/>
    </location>
</feature>
<evidence type="ECO:0000256" key="2">
    <source>
        <dbReference type="SAM" id="Phobius"/>
    </source>
</evidence>
<comment type="caution">
    <text evidence="3">The sequence shown here is derived from an EMBL/GenBank/DDBJ whole genome shotgun (WGS) entry which is preliminary data.</text>
</comment>
<protein>
    <submittedName>
        <fullName evidence="3">Putative cation transporting ATPase</fullName>
    </submittedName>
</protein>
<organism evidence="3">
    <name type="scientific">Mycobacterium xenopi 4042</name>
    <dbReference type="NCBI Taxonomy" id="1299334"/>
    <lineage>
        <taxon>Bacteria</taxon>
        <taxon>Bacillati</taxon>
        <taxon>Actinomycetota</taxon>
        <taxon>Actinomycetes</taxon>
        <taxon>Mycobacteriales</taxon>
        <taxon>Mycobacteriaceae</taxon>
        <taxon>Mycobacterium</taxon>
    </lineage>
</organism>
<sequence>MLTEDDLGVLVDALVEGRGMWSGVRDALTILVGGNVGEVIFTIVGTAFGAGRAPIGTRQLLLVNLLTDMFPALAVAVTPVFPNLKTATNKPVTASMRHTAPTSVRCSPSRRRRWTRR</sequence>
<feature type="compositionally biased region" description="Basic residues" evidence="1">
    <location>
        <begin position="108"/>
        <end position="117"/>
    </location>
</feature>
<dbReference type="InterPro" id="IPR023298">
    <property type="entry name" value="ATPase_P-typ_TM_dom_sf"/>
</dbReference>
<keyword evidence="2" id="KW-0472">Membrane</keyword>
<name>X8CKY9_MYCXE</name>